<reference evidence="2 3" key="1">
    <citation type="submission" date="2020-09" db="EMBL/GenBank/DDBJ databases">
        <title>Pseudoxanthomonas sp. CAU 1598 isolated from sand of Yaerae Beach.</title>
        <authorList>
            <person name="Kim W."/>
        </authorList>
    </citation>
    <scope>NUCLEOTIDE SEQUENCE [LARGE SCALE GENOMIC DNA]</scope>
    <source>
        <strain evidence="2 3">CAU 1598</strain>
    </source>
</reference>
<dbReference type="Proteomes" id="UP000613768">
    <property type="component" value="Unassembled WGS sequence"/>
</dbReference>
<comment type="caution">
    <text evidence="2">The sequence shown here is derived from an EMBL/GenBank/DDBJ whole genome shotgun (WGS) entry which is preliminary data.</text>
</comment>
<evidence type="ECO:0000313" key="2">
    <source>
        <dbReference type="EMBL" id="MBD8527364.1"/>
    </source>
</evidence>
<feature type="transmembrane region" description="Helical" evidence="1">
    <location>
        <begin position="12"/>
        <end position="32"/>
    </location>
</feature>
<feature type="transmembrane region" description="Helical" evidence="1">
    <location>
        <begin position="52"/>
        <end position="76"/>
    </location>
</feature>
<keyword evidence="1" id="KW-0472">Membrane</keyword>
<evidence type="ECO:0000313" key="3">
    <source>
        <dbReference type="Proteomes" id="UP000613768"/>
    </source>
</evidence>
<dbReference type="RefSeq" id="WP_192030785.1">
    <property type="nucleotide sequence ID" value="NZ_JACYTR010000049.1"/>
</dbReference>
<organism evidence="2 3">
    <name type="scientific">Pseudomarimonas arenosa</name>
    <dbReference type="NCBI Taxonomy" id="2774145"/>
    <lineage>
        <taxon>Bacteria</taxon>
        <taxon>Pseudomonadati</taxon>
        <taxon>Pseudomonadota</taxon>
        <taxon>Gammaproteobacteria</taxon>
        <taxon>Lysobacterales</taxon>
        <taxon>Lysobacteraceae</taxon>
        <taxon>Pseudomarimonas</taxon>
    </lineage>
</organism>
<gene>
    <name evidence="2" type="ORF">IFO71_16600</name>
</gene>
<keyword evidence="3" id="KW-1185">Reference proteome</keyword>
<dbReference type="AlphaFoldDB" id="A0AAW3ZQF1"/>
<evidence type="ECO:0000256" key="1">
    <source>
        <dbReference type="SAM" id="Phobius"/>
    </source>
</evidence>
<proteinExistence type="predicted"/>
<accession>A0AAW3ZQF1</accession>
<keyword evidence="1" id="KW-0812">Transmembrane</keyword>
<protein>
    <recommendedName>
        <fullName evidence="4">Oxidoreductase</fullName>
    </recommendedName>
</protein>
<dbReference type="EMBL" id="JACYTR010000049">
    <property type="protein sequence ID" value="MBD8527364.1"/>
    <property type="molecule type" value="Genomic_DNA"/>
</dbReference>
<sequence>MSTATDTWKKVVRAFLHLVILVLAGLLVFHHSLMLYDLYLGTGGHAQTLFDYVQSLCRLLIIVSLLLVIFGVRWALWGMWFSIGGLVATQYWAHFGNLPVDFTEGRHPLSYLKGFIFPTVITLAFRYSRGATIVSTAAKQ</sequence>
<name>A0AAW3ZQF1_9GAMM</name>
<keyword evidence="1" id="KW-1133">Transmembrane helix</keyword>
<evidence type="ECO:0008006" key="4">
    <source>
        <dbReference type="Google" id="ProtNLM"/>
    </source>
</evidence>